<name>A0A9Q9BSK1_9STAP</name>
<keyword evidence="5" id="KW-0315">Glutamine amidotransferase</keyword>
<comment type="similarity">
    <text evidence="1">Belongs to the peptidase S51 family.</text>
</comment>
<keyword evidence="5" id="KW-0614">Plasmid</keyword>
<dbReference type="RefSeq" id="WP_254250631.1">
    <property type="nucleotide sequence ID" value="NZ_CP073810.1"/>
</dbReference>
<dbReference type="Gene3D" id="3.40.50.880">
    <property type="match status" value="1"/>
</dbReference>
<evidence type="ECO:0000313" key="6">
    <source>
        <dbReference type="Proteomes" id="UP001057381"/>
    </source>
</evidence>
<sequence length="197" mass="22656">MIFFICGGGSSEGLKEINKEFASILNRNPKILYLPHAIDENHRTIENSFNYFKDMMRTVNIVDIDICYDIGNTKYNNYDALYIAGGDLKKLSKAIDKNSIEHFIKKNSFKCIYGHSAGAIILGSDILDERNKEKINTWNLIYDHEITCHYYANKEYIALSKKNDQLKLPDNTAVIIQDNTPIKYIGEGIIYKESRNK</sequence>
<dbReference type="SUPFAM" id="SSF52317">
    <property type="entry name" value="Class I glutamine amidotransferase-like"/>
    <property type="match status" value="1"/>
</dbReference>
<dbReference type="EMBL" id="CP073810">
    <property type="protein sequence ID" value="UTH14941.1"/>
    <property type="molecule type" value="Genomic_DNA"/>
</dbReference>
<accession>A0A9Q9BSK1</accession>
<evidence type="ECO:0000256" key="3">
    <source>
        <dbReference type="ARBA" id="ARBA00022801"/>
    </source>
</evidence>
<keyword evidence="4" id="KW-0720">Serine protease</keyword>
<keyword evidence="3" id="KW-0378">Hydrolase</keyword>
<gene>
    <name evidence="5" type="ORF">KFV11_11500</name>
</gene>
<evidence type="ECO:0000313" key="5">
    <source>
        <dbReference type="EMBL" id="UTH14941.1"/>
    </source>
</evidence>
<keyword evidence="2" id="KW-0645">Protease</keyword>
<dbReference type="InterPro" id="IPR029062">
    <property type="entry name" value="Class_I_gatase-like"/>
</dbReference>
<dbReference type="Pfam" id="PF03575">
    <property type="entry name" value="Peptidase_S51"/>
    <property type="match status" value="1"/>
</dbReference>
<protein>
    <submittedName>
        <fullName evidence="5">Type 1 glutamine amidotransferase-like domain-containing protein</fullName>
    </submittedName>
</protein>
<evidence type="ECO:0000256" key="2">
    <source>
        <dbReference type="ARBA" id="ARBA00022670"/>
    </source>
</evidence>
<dbReference type="Proteomes" id="UP001057381">
    <property type="component" value="Plasmid pEpi0143-OL-1"/>
</dbReference>
<geneLocation type="plasmid" evidence="5 6">
    <name>pEpi0143-OL-1</name>
</geneLocation>
<evidence type="ECO:0000256" key="1">
    <source>
        <dbReference type="ARBA" id="ARBA00006534"/>
    </source>
</evidence>
<dbReference type="GO" id="GO:0008236">
    <property type="term" value="F:serine-type peptidase activity"/>
    <property type="evidence" value="ECO:0007669"/>
    <property type="project" value="UniProtKB-KW"/>
</dbReference>
<reference evidence="5" key="1">
    <citation type="submission" date="2021-04" db="EMBL/GenBank/DDBJ databases">
        <title>Complete Genome Sequences of Macrococcus spp. from dog and cattle.</title>
        <authorList>
            <person name="Schwendener S."/>
            <person name="Perreten V."/>
        </authorList>
    </citation>
    <scope>NUCLEOTIDE SEQUENCE</scope>
    <source>
        <strain evidence="5">Epi0143-OL</strain>
        <plasmid evidence="5">pEpi0143-OL-1</plasmid>
    </source>
</reference>
<dbReference type="KEGG" id="mequ:KFV11_11500"/>
<dbReference type="AlphaFoldDB" id="A0A9Q9BSK1"/>
<dbReference type="GO" id="GO:0006508">
    <property type="term" value="P:proteolysis"/>
    <property type="evidence" value="ECO:0007669"/>
    <property type="project" value="UniProtKB-KW"/>
</dbReference>
<evidence type="ECO:0000256" key="4">
    <source>
        <dbReference type="ARBA" id="ARBA00022825"/>
    </source>
</evidence>
<proteinExistence type="inferred from homology"/>
<dbReference type="InterPro" id="IPR005320">
    <property type="entry name" value="Peptidase_S51"/>
</dbReference>
<organism evidence="5 6">
    <name type="scientific">Macrococcus equipercicus</name>
    <dbReference type="NCBI Taxonomy" id="69967"/>
    <lineage>
        <taxon>Bacteria</taxon>
        <taxon>Bacillati</taxon>
        <taxon>Bacillota</taxon>
        <taxon>Bacilli</taxon>
        <taxon>Bacillales</taxon>
        <taxon>Staphylococcaceae</taxon>
        <taxon>Macrococcus</taxon>
    </lineage>
</organism>